<dbReference type="NCBIfam" id="TIGR00691">
    <property type="entry name" value="spoT_relA"/>
    <property type="match status" value="1"/>
</dbReference>
<comment type="function">
    <text evidence="5">In eubacteria ppGpp (guanosine 3'-diphosphate 5'-diphosphate) is a mediator of the stringent response that coordinates a variety of cellular activities in response to changes in nutritional abundance.</text>
</comment>
<dbReference type="Gene3D" id="3.10.20.30">
    <property type="match status" value="1"/>
</dbReference>
<dbReference type="Gene3D" id="3.30.460.10">
    <property type="entry name" value="Beta Polymerase, domain 2"/>
    <property type="match status" value="1"/>
</dbReference>
<dbReference type="InterPro" id="IPR045865">
    <property type="entry name" value="ACT-like_dom_sf"/>
</dbReference>
<comment type="catalytic activity">
    <reaction evidence="4">
        <text>guanosine 3',5'-bis(diphosphate) + H2O = GDP + diphosphate + H(+)</text>
        <dbReference type="Rhea" id="RHEA:14253"/>
        <dbReference type="ChEBI" id="CHEBI:15377"/>
        <dbReference type="ChEBI" id="CHEBI:15378"/>
        <dbReference type="ChEBI" id="CHEBI:33019"/>
        <dbReference type="ChEBI" id="CHEBI:58189"/>
        <dbReference type="ChEBI" id="CHEBI:77828"/>
        <dbReference type="EC" id="3.1.7.2"/>
    </reaction>
</comment>
<dbReference type="Gene3D" id="3.30.70.260">
    <property type="match status" value="1"/>
</dbReference>
<dbReference type="Pfam" id="PF13291">
    <property type="entry name" value="ACT_4"/>
    <property type="match status" value="1"/>
</dbReference>
<dbReference type="GO" id="GO:0008728">
    <property type="term" value="F:GTP diphosphokinase activity"/>
    <property type="evidence" value="ECO:0007669"/>
    <property type="project" value="TreeGrafter"/>
</dbReference>
<dbReference type="InterPro" id="IPR007685">
    <property type="entry name" value="RelA_SpoT"/>
</dbReference>
<dbReference type="Pfam" id="PF04607">
    <property type="entry name" value="RelA_SpoT"/>
    <property type="match status" value="1"/>
</dbReference>
<gene>
    <name evidence="9" type="ORF">HELGO_WM41248</name>
</gene>
<evidence type="ECO:0000256" key="3">
    <source>
        <dbReference type="ARBA" id="ARBA00024387"/>
    </source>
</evidence>
<dbReference type="SUPFAM" id="SSF81271">
    <property type="entry name" value="TGS-like"/>
    <property type="match status" value="1"/>
</dbReference>
<evidence type="ECO:0000256" key="2">
    <source>
        <dbReference type="ARBA" id="ARBA00024329"/>
    </source>
</evidence>
<feature type="domain" description="HD" evidence="7">
    <location>
        <begin position="54"/>
        <end position="153"/>
    </location>
</feature>
<dbReference type="FunFam" id="3.10.20.30:FF:000002">
    <property type="entry name" value="GTP pyrophosphokinase (RelA/SpoT)"/>
    <property type="match status" value="1"/>
</dbReference>
<dbReference type="Pfam" id="PF13328">
    <property type="entry name" value="HD_4"/>
    <property type="match status" value="1"/>
</dbReference>
<dbReference type="InterPro" id="IPR045600">
    <property type="entry name" value="RelA/SpoT_AH_RIS"/>
</dbReference>
<comment type="pathway">
    <text evidence="2">Purine metabolism; ppGpp biosynthesis; ppGpp from GDP: step 1/1.</text>
</comment>
<feature type="domain" description="TGS" evidence="8">
    <location>
        <begin position="397"/>
        <end position="458"/>
    </location>
</feature>
<dbReference type="EMBL" id="CACVAV010000221">
    <property type="protein sequence ID" value="CAA6813642.1"/>
    <property type="molecule type" value="Genomic_DNA"/>
</dbReference>
<evidence type="ECO:0000256" key="1">
    <source>
        <dbReference type="ARBA" id="ARBA00022801"/>
    </source>
</evidence>
<comment type="similarity">
    <text evidence="5">Belongs to the relA/spoT family.</text>
</comment>
<dbReference type="InterPro" id="IPR012675">
    <property type="entry name" value="Beta-grasp_dom_sf"/>
</dbReference>
<dbReference type="SUPFAM" id="SSF81301">
    <property type="entry name" value="Nucleotidyltransferase"/>
    <property type="match status" value="1"/>
</dbReference>
<dbReference type="Pfam" id="PF19296">
    <property type="entry name" value="RelA_AH_RIS"/>
    <property type="match status" value="1"/>
</dbReference>
<keyword evidence="1 9" id="KW-0378">Hydrolase</keyword>
<evidence type="ECO:0000259" key="8">
    <source>
        <dbReference type="PROSITE" id="PS51880"/>
    </source>
</evidence>
<dbReference type="GO" id="GO:0042594">
    <property type="term" value="P:response to starvation"/>
    <property type="evidence" value="ECO:0007669"/>
    <property type="project" value="TreeGrafter"/>
</dbReference>
<protein>
    <recommendedName>
        <fullName evidence="3">guanosine-3',5'-bis(diphosphate) 3'-diphosphatase</fullName>
        <ecNumber evidence="3">3.1.7.2</ecNumber>
    </recommendedName>
</protein>
<keyword evidence="9" id="KW-0418">Kinase</keyword>
<dbReference type="InterPro" id="IPR043519">
    <property type="entry name" value="NT_sf"/>
</dbReference>
<dbReference type="FunFam" id="1.10.3210.10:FF:000001">
    <property type="entry name" value="GTP pyrophosphokinase RelA"/>
    <property type="match status" value="1"/>
</dbReference>
<dbReference type="CDD" id="cd00077">
    <property type="entry name" value="HDc"/>
    <property type="match status" value="1"/>
</dbReference>
<dbReference type="Gene3D" id="1.10.3210.10">
    <property type="entry name" value="Hypothetical protein af1432"/>
    <property type="match status" value="1"/>
</dbReference>
<dbReference type="PROSITE" id="PS51880">
    <property type="entry name" value="TGS"/>
    <property type="match status" value="1"/>
</dbReference>
<feature type="domain" description="ACT" evidence="6">
    <location>
        <begin position="645"/>
        <end position="718"/>
    </location>
</feature>
<keyword evidence="9" id="KW-0808">Transferase</keyword>
<dbReference type="SUPFAM" id="SSF109604">
    <property type="entry name" value="HD-domain/PDEase-like"/>
    <property type="match status" value="1"/>
</dbReference>
<dbReference type="InterPro" id="IPR002912">
    <property type="entry name" value="ACT_dom"/>
</dbReference>
<evidence type="ECO:0000259" key="6">
    <source>
        <dbReference type="PROSITE" id="PS51671"/>
    </source>
</evidence>
<dbReference type="GO" id="GO:0016301">
    <property type="term" value="F:kinase activity"/>
    <property type="evidence" value="ECO:0007669"/>
    <property type="project" value="UniProtKB-KW"/>
</dbReference>
<dbReference type="EC" id="3.1.7.2" evidence="3"/>
<evidence type="ECO:0000256" key="4">
    <source>
        <dbReference type="ARBA" id="ARBA00047968"/>
    </source>
</evidence>
<dbReference type="SMART" id="SM00471">
    <property type="entry name" value="HDc"/>
    <property type="match status" value="1"/>
</dbReference>
<evidence type="ECO:0000313" key="9">
    <source>
        <dbReference type="EMBL" id="CAA6813642.1"/>
    </source>
</evidence>
<evidence type="ECO:0000259" key="7">
    <source>
        <dbReference type="PROSITE" id="PS51831"/>
    </source>
</evidence>
<dbReference type="UniPathway" id="UPA00908">
    <property type="reaction ID" value="UER00886"/>
</dbReference>
<dbReference type="PROSITE" id="PS51671">
    <property type="entry name" value="ACT"/>
    <property type="match status" value="1"/>
</dbReference>
<proteinExistence type="inferred from homology"/>
<evidence type="ECO:0000256" key="5">
    <source>
        <dbReference type="RuleBase" id="RU003847"/>
    </source>
</evidence>
<organism evidence="9">
    <name type="scientific">uncultured Thiotrichaceae bacterium</name>
    <dbReference type="NCBI Taxonomy" id="298394"/>
    <lineage>
        <taxon>Bacteria</taxon>
        <taxon>Pseudomonadati</taxon>
        <taxon>Pseudomonadota</taxon>
        <taxon>Gammaproteobacteria</taxon>
        <taxon>Thiotrichales</taxon>
        <taxon>Thiotrichaceae</taxon>
        <taxon>environmental samples</taxon>
    </lineage>
</organism>
<dbReference type="Pfam" id="PF02824">
    <property type="entry name" value="TGS"/>
    <property type="match status" value="1"/>
</dbReference>
<dbReference type="CDD" id="cd05399">
    <property type="entry name" value="NT_Rel-Spo_like"/>
    <property type="match status" value="1"/>
</dbReference>
<dbReference type="InterPro" id="IPR006674">
    <property type="entry name" value="HD_domain"/>
</dbReference>
<dbReference type="GO" id="GO:0015970">
    <property type="term" value="P:guanosine tetraphosphate biosynthetic process"/>
    <property type="evidence" value="ECO:0007669"/>
    <property type="project" value="UniProtKB-UniPathway"/>
</dbReference>
<sequence length="731" mass="83436">MPSVPPSSNLFRAADLMNMVERYLPEEDSRRVYAAFVLADEAHDDVIRKSGDPYITHPLEVARILAEMRMDGETLCAALLHDVIEDTDHTEADIAAHFGPVVAKLVDGVTKLEGDEFANKQEATIASFQKMMTAMTDDFRVVLIKLADRLHNLRTLGFKKVASQRRIAKETLTIYVPLARRMGMHHMRRNMQLLAFQHLYPWRSQILRQSLDRYLDYNREIHKDILDTVLEATRKQIPGSLTFIWRKNPFTIYERIKRYGKRFDEKREILEVRVLVGTADECYRILGTIHGLYHPKLNGFFDFIATPKTDGFQALQTTVYTPSKQAVRFQIQTRTMYHVAQYGITAQWRYPDMHSRQKAKITQDSLDMWLDQVRELGLKADSAAEFYTDMKADMFLTEIYAFTPQGEVKEFPLGATMVDYAYAIHTELGQRCVGARIDGEEVPLRTRIPNGATVEIVSDDHATPQPSWLNFTITGKARSHIRNWLRQQKVADRLLLGRKLFDQALHNHNSSLEAVDQDNLTMLLQTFKLENLDALFLAIAQGEHCSRLLSQRLLGGSAAFTRASEKADGEATPLLIKGTDGLLIHFSHCCYPLPNDPILAHLNPDKGLEVHRDNCSVLEASVEPESILSVAWAEHDESTQHFLAGILTQAHNVPGVIFHIAELFEQMKVNIEEVTTHGDNSIKETKWIIHVNNLEHLNEIIRLVEHVPSVIRVKRLKAKAVDKEEGSYFRD</sequence>
<dbReference type="InterPro" id="IPR003607">
    <property type="entry name" value="HD/PDEase_dom"/>
</dbReference>
<dbReference type="InterPro" id="IPR004095">
    <property type="entry name" value="TGS"/>
</dbReference>
<dbReference type="GO" id="GO:0005886">
    <property type="term" value="C:plasma membrane"/>
    <property type="evidence" value="ECO:0007669"/>
    <property type="project" value="TreeGrafter"/>
</dbReference>
<name>A0A6S6T2Z5_9GAMM</name>
<dbReference type="PANTHER" id="PTHR21262">
    <property type="entry name" value="GUANOSINE-3',5'-BIS DIPHOSPHATE 3'-PYROPHOSPHOHYDROLASE"/>
    <property type="match status" value="1"/>
</dbReference>
<dbReference type="PROSITE" id="PS51831">
    <property type="entry name" value="HD"/>
    <property type="match status" value="1"/>
</dbReference>
<dbReference type="PANTHER" id="PTHR21262:SF36">
    <property type="entry name" value="BIFUNCTIONAL (P)PPGPP SYNTHASE_HYDROLASE SPOT"/>
    <property type="match status" value="1"/>
</dbReference>
<dbReference type="SMART" id="SM00954">
    <property type="entry name" value="RelA_SpoT"/>
    <property type="match status" value="1"/>
</dbReference>
<dbReference type="InterPro" id="IPR004811">
    <property type="entry name" value="RelA/Spo_fam"/>
</dbReference>
<dbReference type="GO" id="GO:0008893">
    <property type="term" value="F:guanosine-3',5'-bis(diphosphate) 3'-diphosphatase activity"/>
    <property type="evidence" value="ECO:0007669"/>
    <property type="project" value="UniProtKB-EC"/>
</dbReference>
<reference evidence="9" key="1">
    <citation type="submission" date="2020-01" db="EMBL/GenBank/DDBJ databases">
        <authorList>
            <person name="Meier V. D."/>
            <person name="Meier V D."/>
        </authorList>
    </citation>
    <scope>NUCLEOTIDE SEQUENCE</scope>
    <source>
        <strain evidence="9">HLG_WM_MAG_08</strain>
    </source>
</reference>
<dbReference type="SUPFAM" id="SSF55021">
    <property type="entry name" value="ACT-like"/>
    <property type="match status" value="1"/>
</dbReference>
<dbReference type="InterPro" id="IPR012676">
    <property type="entry name" value="TGS-like"/>
</dbReference>
<dbReference type="AlphaFoldDB" id="A0A6S6T2Z5"/>
<accession>A0A6S6T2Z5</accession>